<evidence type="ECO:0000313" key="9">
    <source>
        <dbReference type="EMBL" id="OGL39517.1"/>
    </source>
</evidence>
<comment type="subunit">
    <text evidence="6">NDH-1 is composed of 14 different subunits. Subunits NuoB, C, D, E, F, and G constitute the peripheral sector of the complex.</text>
</comment>
<dbReference type="Pfam" id="PF01058">
    <property type="entry name" value="Oxidored_q6"/>
    <property type="match status" value="1"/>
</dbReference>
<evidence type="ECO:0000256" key="5">
    <source>
        <dbReference type="ARBA" id="ARBA00023027"/>
    </source>
</evidence>
<dbReference type="GO" id="GO:0005506">
    <property type="term" value="F:iron ion binding"/>
    <property type="evidence" value="ECO:0007669"/>
    <property type="project" value="UniProtKB-UniRule"/>
</dbReference>
<organism evidence="9 10">
    <name type="scientific">Candidatus Schekmanbacteria bacterium GWA2_38_11</name>
    <dbReference type="NCBI Taxonomy" id="1817876"/>
    <lineage>
        <taxon>Bacteria</taxon>
        <taxon>Candidatus Schekmaniibacteriota</taxon>
    </lineage>
</organism>
<feature type="binding site" evidence="6">
    <location>
        <position position="37"/>
    </location>
    <ligand>
        <name>[4Fe-4S] cluster</name>
        <dbReference type="ChEBI" id="CHEBI:49883"/>
    </ligand>
</feature>
<dbReference type="InterPro" id="IPR006138">
    <property type="entry name" value="NADH_UQ_OxRdtase_20Kd_su"/>
</dbReference>
<evidence type="ECO:0000256" key="7">
    <source>
        <dbReference type="RuleBase" id="RU004464"/>
    </source>
</evidence>
<dbReference type="GO" id="GO:0050136">
    <property type="term" value="F:NADH dehydrogenase (quinone) (non-electrogenic) activity"/>
    <property type="evidence" value="ECO:0007669"/>
    <property type="project" value="UniProtKB-UniRule"/>
</dbReference>
<dbReference type="GO" id="GO:0015990">
    <property type="term" value="P:electron transport coupled proton transport"/>
    <property type="evidence" value="ECO:0007669"/>
    <property type="project" value="TreeGrafter"/>
</dbReference>
<keyword evidence="6" id="KW-0830">Ubiquinone</keyword>
<evidence type="ECO:0000259" key="8">
    <source>
        <dbReference type="Pfam" id="PF01058"/>
    </source>
</evidence>
<dbReference type="Gene3D" id="3.40.50.12280">
    <property type="match status" value="1"/>
</dbReference>
<name>A0A1F7REW3_9BACT</name>
<keyword evidence="3 6" id="KW-0874">Quinone</keyword>
<keyword evidence="6" id="KW-1003">Cell membrane</keyword>
<dbReference type="PANTHER" id="PTHR11995">
    <property type="entry name" value="NADH DEHYDROGENASE"/>
    <property type="match status" value="1"/>
</dbReference>
<keyword evidence="6 7" id="KW-0411">Iron-sulfur</keyword>
<dbReference type="AlphaFoldDB" id="A0A1F7REW3"/>
<dbReference type="SUPFAM" id="SSF56770">
    <property type="entry name" value="HydA/Nqo6-like"/>
    <property type="match status" value="1"/>
</dbReference>
<dbReference type="GO" id="GO:0048038">
    <property type="term" value="F:quinone binding"/>
    <property type="evidence" value="ECO:0007669"/>
    <property type="project" value="UniProtKB-KW"/>
</dbReference>
<comment type="subcellular location">
    <subcellularLocation>
        <location evidence="6">Cell membrane</location>
        <topology evidence="6">Peripheral membrane protein</topology>
        <orientation evidence="6">Cytoplasmic side</orientation>
    </subcellularLocation>
</comment>
<sequence length="159" mass="17529">MGIETAIPGQWLTTKLDLLVNWARKGSLWPFPFATACCGIEFMSVVSSHYDLARFGAEVVRFSPRQADLLIVAGTVNDKIAPVLKKIYDQMPEPKWVIAMGACAASGGFYRAYHVVQGIDEIIPVDVYVAGCPPTPENLINGIMMIQKKIDKESVKDVR</sequence>
<proteinExistence type="inferred from homology"/>
<comment type="catalytic activity">
    <reaction evidence="6">
        <text>a quinone + NADH + 5 H(+)(in) = a quinol + NAD(+) + 4 H(+)(out)</text>
        <dbReference type="Rhea" id="RHEA:57888"/>
        <dbReference type="ChEBI" id="CHEBI:15378"/>
        <dbReference type="ChEBI" id="CHEBI:24646"/>
        <dbReference type="ChEBI" id="CHEBI:57540"/>
        <dbReference type="ChEBI" id="CHEBI:57945"/>
        <dbReference type="ChEBI" id="CHEBI:132124"/>
    </reaction>
</comment>
<reference evidence="9 10" key="1">
    <citation type="journal article" date="2016" name="Nat. Commun.">
        <title>Thousands of microbial genomes shed light on interconnected biogeochemical processes in an aquifer system.</title>
        <authorList>
            <person name="Anantharaman K."/>
            <person name="Brown C.T."/>
            <person name="Hug L.A."/>
            <person name="Sharon I."/>
            <person name="Castelle C.J."/>
            <person name="Probst A.J."/>
            <person name="Thomas B.C."/>
            <person name="Singh A."/>
            <person name="Wilkins M.J."/>
            <person name="Karaoz U."/>
            <person name="Brodie E.L."/>
            <person name="Williams K.H."/>
            <person name="Hubbard S.S."/>
            <person name="Banfield J.F."/>
        </authorList>
    </citation>
    <scope>NUCLEOTIDE SEQUENCE [LARGE SCALE GENOMIC DNA]</scope>
</reference>
<dbReference type="NCBIfam" id="TIGR01957">
    <property type="entry name" value="nuoB_fam"/>
    <property type="match status" value="1"/>
</dbReference>
<keyword evidence="6 7" id="KW-0479">Metal-binding</keyword>
<dbReference type="EMBL" id="MGDB01000116">
    <property type="protein sequence ID" value="OGL39517.1"/>
    <property type="molecule type" value="Genomic_DNA"/>
</dbReference>
<dbReference type="NCBIfam" id="NF005012">
    <property type="entry name" value="PRK06411.1"/>
    <property type="match status" value="1"/>
</dbReference>
<dbReference type="GO" id="GO:0008137">
    <property type="term" value="F:NADH dehydrogenase (ubiquinone) activity"/>
    <property type="evidence" value="ECO:0007669"/>
    <property type="project" value="InterPro"/>
</dbReference>
<evidence type="ECO:0000256" key="6">
    <source>
        <dbReference type="HAMAP-Rule" id="MF_01356"/>
    </source>
</evidence>
<dbReference type="EC" id="7.1.1.-" evidence="6"/>
<comment type="cofactor">
    <cofactor evidence="6">
        <name>[4Fe-4S] cluster</name>
        <dbReference type="ChEBI" id="CHEBI:49883"/>
    </cofactor>
    <text evidence="6">Binds 1 [4Fe-4S] cluster.</text>
</comment>
<comment type="caution">
    <text evidence="9">The sequence shown here is derived from an EMBL/GenBank/DDBJ whole genome shotgun (WGS) entry which is preliminary data.</text>
</comment>
<accession>A0A1F7REW3</accession>
<comment type="similarity">
    <text evidence="1 6 7">Belongs to the complex I 20 kDa subunit family.</text>
</comment>
<keyword evidence="6 7" id="KW-0004">4Fe-4S</keyword>
<keyword evidence="5 6" id="KW-0520">NAD</keyword>
<dbReference type="FunFam" id="3.40.50.12280:FF:000002">
    <property type="entry name" value="NADH-quinone oxidoreductase subunit B"/>
    <property type="match status" value="1"/>
</dbReference>
<evidence type="ECO:0000313" key="10">
    <source>
        <dbReference type="Proteomes" id="UP000178526"/>
    </source>
</evidence>
<dbReference type="Proteomes" id="UP000178526">
    <property type="component" value="Unassembled WGS sequence"/>
</dbReference>
<dbReference type="PANTHER" id="PTHR11995:SF14">
    <property type="entry name" value="NADH DEHYDROGENASE [UBIQUINONE] IRON-SULFUR PROTEIN 7, MITOCHONDRIAL"/>
    <property type="match status" value="1"/>
</dbReference>
<dbReference type="GO" id="GO:0005886">
    <property type="term" value="C:plasma membrane"/>
    <property type="evidence" value="ECO:0007669"/>
    <property type="project" value="UniProtKB-SubCell"/>
</dbReference>
<feature type="binding site" evidence="6">
    <location>
        <position position="38"/>
    </location>
    <ligand>
        <name>[4Fe-4S] cluster</name>
        <dbReference type="ChEBI" id="CHEBI:49883"/>
    </ligand>
</feature>
<dbReference type="GO" id="GO:0051539">
    <property type="term" value="F:4 iron, 4 sulfur cluster binding"/>
    <property type="evidence" value="ECO:0007669"/>
    <property type="project" value="UniProtKB-KW"/>
</dbReference>
<evidence type="ECO:0000256" key="4">
    <source>
        <dbReference type="ARBA" id="ARBA00022967"/>
    </source>
</evidence>
<protein>
    <recommendedName>
        <fullName evidence="6">NADH-quinone oxidoreductase subunit B</fullName>
        <ecNumber evidence="6">7.1.1.-</ecNumber>
    </recommendedName>
    <alternativeName>
        <fullName evidence="6">NADH dehydrogenase I subunit B</fullName>
    </alternativeName>
    <alternativeName>
        <fullName evidence="6">NDH-1 subunit B</fullName>
    </alternativeName>
</protein>
<feature type="domain" description="NADH:ubiquinone oxidoreductase-like 20kDa subunit" evidence="8">
    <location>
        <begin position="37"/>
        <end position="145"/>
    </location>
</feature>
<evidence type="ECO:0000256" key="2">
    <source>
        <dbReference type="ARBA" id="ARBA00022448"/>
    </source>
</evidence>
<gene>
    <name evidence="6" type="primary">nuoB</name>
    <name evidence="9" type="ORF">A2042_07250</name>
</gene>
<evidence type="ECO:0000256" key="1">
    <source>
        <dbReference type="ARBA" id="ARBA00009173"/>
    </source>
</evidence>
<feature type="binding site" evidence="6">
    <location>
        <position position="132"/>
    </location>
    <ligand>
        <name>[4Fe-4S] cluster</name>
        <dbReference type="ChEBI" id="CHEBI:49883"/>
    </ligand>
</feature>
<keyword evidence="2 6" id="KW-0813">Transport</keyword>
<dbReference type="GO" id="GO:0009060">
    <property type="term" value="P:aerobic respiration"/>
    <property type="evidence" value="ECO:0007669"/>
    <property type="project" value="TreeGrafter"/>
</dbReference>
<comment type="function">
    <text evidence="6">NDH-1 shuttles electrons from NADH, via FMN and iron-sulfur (Fe-S) centers, to quinones in the respiratory chain. The immediate electron acceptor for the enzyme in this species is believed to be ubiquinone. Couples the redox reaction to proton translocation (for every two electrons transferred, four hydrogen ions are translocated across the cytoplasmic membrane), and thus conserves the redox energy in a proton gradient.</text>
</comment>
<keyword evidence="4 6" id="KW-1278">Translocase</keyword>
<dbReference type="GO" id="GO:0045271">
    <property type="term" value="C:respiratory chain complex I"/>
    <property type="evidence" value="ECO:0007669"/>
    <property type="project" value="TreeGrafter"/>
</dbReference>
<dbReference type="InterPro" id="IPR006137">
    <property type="entry name" value="NADH_UbQ_OxRdtase-like_20kDa"/>
</dbReference>
<feature type="binding site" evidence="6">
    <location>
        <position position="103"/>
    </location>
    <ligand>
        <name>[4Fe-4S] cluster</name>
        <dbReference type="ChEBI" id="CHEBI:49883"/>
    </ligand>
</feature>
<keyword evidence="6" id="KW-0472">Membrane</keyword>
<keyword evidence="6 7" id="KW-0408">Iron</keyword>
<evidence type="ECO:0000256" key="3">
    <source>
        <dbReference type="ARBA" id="ARBA00022719"/>
    </source>
</evidence>
<dbReference type="HAMAP" id="MF_01356">
    <property type="entry name" value="NDH1_NuoB"/>
    <property type="match status" value="1"/>
</dbReference>